<dbReference type="RefSeq" id="XP_012334973.1">
    <property type="nucleotide sequence ID" value="XM_012479550.1"/>
</dbReference>
<feature type="region of interest" description="Disordered" evidence="1">
    <location>
        <begin position="229"/>
        <end position="248"/>
    </location>
</feature>
<evidence type="ECO:0000313" key="2">
    <source>
        <dbReference type="EMBL" id="KJP88463.1"/>
    </source>
</evidence>
<feature type="region of interest" description="Disordered" evidence="1">
    <location>
        <begin position="1305"/>
        <end position="1326"/>
    </location>
</feature>
<feature type="compositionally biased region" description="Polar residues" evidence="1">
    <location>
        <begin position="1"/>
        <end position="10"/>
    </location>
</feature>
<dbReference type="VEuPathDB" id="PlasmoDB:AK88_01915"/>
<evidence type="ECO:0000256" key="1">
    <source>
        <dbReference type="SAM" id="MobiDB-lite"/>
    </source>
</evidence>
<feature type="compositionally biased region" description="Polar residues" evidence="1">
    <location>
        <begin position="881"/>
        <end position="896"/>
    </location>
</feature>
<reference evidence="2 3" key="1">
    <citation type="submission" date="2014-03" db="EMBL/GenBank/DDBJ databases">
        <title>The Genome Sequence of Plasmodium fragile nilgiri.</title>
        <authorList>
            <consortium name="The Broad Institute Genomics Platform"/>
            <consortium name="The Broad Institute Genome Sequencing Center for Infectious Disease"/>
            <person name="Neafsey D."/>
            <person name="Duraisingh M."/>
            <person name="Young S.K."/>
            <person name="Zeng Q."/>
            <person name="Gargeya S."/>
            <person name="Abouelleil A."/>
            <person name="Alvarado L."/>
            <person name="Chapman S.B."/>
            <person name="Gainer-Dewar J."/>
            <person name="Goldberg J."/>
            <person name="Griggs A."/>
            <person name="Gujja S."/>
            <person name="Hansen M."/>
            <person name="Howarth C."/>
            <person name="Imamovic A."/>
            <person name="Larimer J."/>
            <person name="Pearson M."/>
            <person name="Poon T.W."/>
            <person name="Priest M."/>
            <person name="Roberts A."/>
            <person name="Saif S."/>
            <person name="Shea T."/>
            <person name="Sykes S."/>
            <person name="Wortman J."/>
            <person name="Nusbaum C."/>
            <person name="Birren B."/>
        </authorList>
    </citation>
    <scope>NUCLEOTIDE SEQUENCE [LARGE SCALE GENOMIC DNA]</scope>
    <source>
        <strain evidence="3">nilgiri</strain>
    </source>
</reference>
<feature type="region of interest" description="Disordered" evidence="1">
    <location>
        <begin position="1230"/>
        <end position="1259"/>
    </location>
</feature>
<feature type="region of interest" description="Disordered" evidence="1">
    <location>
        <begin position="521"/>
        <end position="587"/>
    </location>
</feature>
<dbReference type="Proteomes" id="UP000054561">
    <property type="component" value="Unassembled WGS sequence"/>
</dbReference>
<dbReference type="GeneID" id="24267229"/>
<dbReference type="EMBL" id="KQ001661">
    <property type="protein sequence ID" value="KJP88463.1"/>
    <property type="molecule type" value="Genomic_DNA"/>
</dbReference>
<feature type="region of interest" description="Disordered" evidence="1">
    <location>
        <begin position="724"/>
        <end position="756"/>
    </location>
</feature>
<feature type="compositionally biased region" description="Basic and acidic residues" evidence="1">
    <location>
        <begin position="229"/>
        <end position="246"/>
    </location>
</feature>
<keyword evidence="3" id="KW-1185">Reference proteome</keyword>
<feature type="region of interest" description="Disordered" evidence="1">
    <location>
        <begin position="994"/>
        <end position="1020"/>
    </location>
</feature>
<feature type="region of interest" description="Disordered" evidence="1">
    <location>
        <begin position="1191"/>
        <end position="1210"/>
    </location>
</feature>
<organism evidence="2 3">
    <name type="scientific">Plasmodium fragile</name>
    <dbReference type="NCBI Taxonomy" id="5857"/>
    <lineage>
        <taxon>Eukaryota</taxon>
        <taxon>Sar</taxon>
        <taxon>Alveolata</taxon>
        <taxon>Apicomplexa</taxon>
        <taxon>Aconoidasida</taxon>
        <taxon>Haemosporida</taxon>
        <taxon>Plasmodiidae</taxon>
        <taxon>Plasmodium</taxon>
        <taxon>Plasmodium (Plasmodium)</taxon>
    </lineage>
</organism>
<evidence type="ECO:0000313" key="3">
    <source>
        <dbReference type="Proteomes" id="UP000054561"/>
    </source>
</evidence>
<feature type="compositionally biased region" description="Basic and acidic residues" evidence="1">
    <location>
        <begin position="16"/>
        <end position="25"/>
    </location>
</feature>
<dbReference type="OMA" id="YNFITEH"/>
<feature type="compositionally biased region" description="Polar residues" evidence="1">
    <location>
        <begin position="359"/>
        <end position="370"/>
    </location>
</feature>
<dbReference type="OrthoDB" id="387374at2759"/>
<feature type="compositionally biased region" description="Basic and acidic residues" evidence="1">
    <location>
        <begin position="568"/>
        <end position="582"/>
    </location>
</feature>
<name>A0A0D9QNE7_PLAFR</name>
<feature type="compositionally biased region" description="Basic residues" evidence="1">
    <location>
        <begin position="302"/>
        <end position="319"/>
    </location>
</feature>
<feature type="compositionally biased region" description="Polar residues" evidence="1">
    <location>
        <begin position="1200"/>
        <end position="1209"/>
    </location>
</feature>
<accession>A0A0D9QNE7</accession>
<feature type="compositionally biased region" description="Basic and acidic residues" evidence="1">
    <location>
        <begin position="521"/>
        <end position="549"/>
    </location>
</feature>
<gene>
    <name evidence="2" type="ORF">AK88_01915</name>
</gene>
<feature type="compositionally biased region" description="Basic and acidic residues" evidence="1">
    <location>
        <begin position="404"/>
        <end position="416"/>
    </location>
</feature>
<feature type="region of interest" description="Disordered" evidence="1">
    <location>
        <begin position="829"/>
        <end position="940"/>
    </location>
</feature>
<feature type="region of interest" description="Disordered" evidence="1">
    <location>
        <begin position="1"/>
        <end position="25"/>
    </location>
</feature>
<proteinExistence type="predicted"/>
<sequence>MMQQSQTNELLTPRKSTKEPPDDSTCKERKIIRNIKSMSRTHSINYESLKRKIKINLNSHAKLVKNCARKNDTHGEHLPTIKHIAHKEEKTKETTNDNKSKQGKGKNLFGKIKTCGAKRIQQTNQSNGEERNDMNSPCVDAQGRNSCVKRSDTNHAKLKNMRQLHVDLQLFLRNAQYLNDALVKRDTLQSNQIKKENLKTSKQKVDKRDMDLPDCAGDAVRELVKNEQFTRKGEMGTEEPHNDTHQQCDQSFTQGKAHNVEVQRRDPQTNSSTGCYQLRHTTAKGSHCDAVNKHNLCLVGTQKRREKKCRQRDKNRNRRTPSSGSDGNNIGGAVHVRKRMKRNVHPEGPLEQNDEHTFNESASGNTGNSNDAHDGDGRGIPGNPPYDHVDNIIDRVNLNGTQPRAEESSTKRGDPSKKKKKNFSLHTKRVHNIKDIIDRNVLTNFIKCVNKQYMNGKKNESNQVPAQDGNAKKVKRKLFPLCTPACSKRGVTCGSKAVDRREENKDDQDHVHVEKGLQDAQCAEEKQHHEGKTNVHVAPYDRLHSAERDKRKKPHKRDATNQVSLNKAKGDTQAESNNKDPSKCGPNIFANFPITSAGSEKEIGNVVKRNSQGQTKSIKLSSFENQPAGHSRGGYNHDHVTYEKGNPCKEAIAEREQENNNMATEKLNHNLAFNEIHDDESSALINKYHGLLLQNLSKPPHVDETQFEKCKYCVLHILNQHREEDGGHPNGTQNDSLLCNDDGGAEEGKQHGLQNGEQVTANTAATKAGIYQDIAHIGDLTKTFKGNYESLKNYLNNLNKKKKNVQDYLLNLYCYAYIRQCAVSNEKVADGQNTAPTKEEENEENEGETNEKTIHNHMNNNYGKDNGDSATRHFVKAINEKANTQEKGINSTSNLLNDGRKIPNGAPSNGSSYSVARDVSANGNKKPMCRSATKEDSRTEHMTDINPLHVKNKHGVHAQNGEIKKILCRYYNYLKLKNYIIPYNMYNHSMGVTKKESNSSGGGANDKSNDQGRQNSTNGMLEEDLINISYNFITEHRGPNKTLTYDHFCNFHRREFFKKRTHNILNKTDEAATKKGDEPNVSQNHYDPRLMQSYTYDGHHSMNTYKKKNNGNHFYLFKYLIENMNREELQKLMLCQCCYVLKKIENKMTPLDVILDTQILFHDCNRYFKNQGWVDNNGIPEDRTKLESHNLEKGTRADSRTNVGDNSHMNPLHRNALAKLHNGVGLNGGKTQNKTAAPTRCNPSKGIHHANSSSRSNRSSVHIYNFENHEVSMTSTTASMSWQGKGLANEKNRSERKWNEQCKRKNDKGRNNHIAGKAEKENKEKVQRYQKARGSIDRTKFESALFKLASRKLRGLQSQGKNIYIRGKRMADATQTTVTPE</sequence>
<feature type="region of interest" description="Disordered" evidence="1">
    <location>
        <begin position="302"/>
        <end position="424"/>
    </location>
</feature>
<protein>
    <submittedName>
        <fullName evidence="2">Uncharacterized protein</fullName>
    </submittedName>
</protein>
<feature type="region of interest" description="Disordered" evidence="1">
    <location>
        <begin position="88"/>
        <end position="108"/>
    </location>
</feature>
<feature type="compositionally biased region" description="Basic and acidic residues" evidence="1">
    <location>
        <begin position="88"/>
        <end position="100"/>
    </location>
</feature>